<keyword evidence="6" id="KW-0303">Gap junction</keyword>
<evidence type="ECO:0000313" key="14">
    <source>
        <dbReference type="Proteomes" id="UP001497382"/>
    </source>
</evidence>
<protein>
    <recommendedName>
        <fullName evidence="12">Innexin</fullName>
    </recommendedName>
</protein>
<keyword evidence="10 12" id="KW-0472">Membrane</keyword>
<feature type="transmembrane region" description="Helical" evidence="12">
    <location>
        <begin position="176"/>
        <end position="198"/>
    </location>
</feature>
<evidence type="ECO:0000256" key="9">
    <source>
        <dbReference type="ARBA" id="ARBA00023065"/>
    </source>
</evidence>
<dbReference type="Pfam" id="PF00876">
    <property type="entry name" value="Innexin"/>
    <property type="match status" value="1"/>
</dbReference>
<evidence type="ECO:0000256" key="3">
    <source>
        <dbReference type="ARBA" id="ARBA00022448"/>
    </source>
</evidence>
<evidence type="ECO:0000256" key="6">
    <source>
        <dbReference type="ARBA" id="ARBA00022868"/>
    </source>
</evidence>
<sequence>MQIPQSLSGQPLRRRVNLWNLTLKGRDISRGLPRKATLGGEESLLIPPTWENISSFPLVTSLVNDTRPLGLKCFGLKSFFRTSSTLVDNWAFTLHYRITTGVLIAFSILVTGKQYFGDPIDCISRDDIPTKLLNTFCWIHTTFSVPDAWEKKVGVEVPYPGVDKYTPGETRKYHAYYQWVCFFLFLQAILFYVPRYFWKAVEGGRIKSLILGLDCPIVSEEAKKTNRKLIVQYFLSTLRHNGRYFFCFVIAEIMNFVNVVGQIFLLDTFLGGEFTTYGLNVVRFSEWEPEVRYDPMIKVFPRITKCTFHRYGSSGDVQRHDSMCLLPINNVNEKIFIFLWFWFVILAIISGLALIYRAAIIKSKTVRFRSMKIRAPMCDVDNLKIVIKKFAVGDWLMLDFLSKNVDPQNFRDIINDLAEELDGNRFEKTNGTLTTMF</sequence>
<comment type="caution">
    <text evidence="12">Lacks conserved residue(s) required for the propagation of feature annotation.</text>
</comment>
<organism evidence="13 14">
    <name type="scientific">Larinioides sclopetarius</name>
    <dbReference type="NCBI Taxonomy" id="280406"/>
    <lineage>
        <taxon>Eukaryota</taxon>
        <taxon>Metazoa</taxon>
        <taxon>Ecdysozoa</taxon>
        <taxon>Arthropoda</taxon>
        <taxon>Chelicerata</taxon>
        <taxon>Arachnida</taxon>
        <taxon>Araneae</taxon>
        <taxon>Araneomorphae</taxon>
        <taxon>Entelegynae</taxon>
        <taxon>Araneoidea</taxon>
        <taxon>Araneidae</taxon>
        <taxon>Larinioides</taxon>
    </lineage>
</organism>
<evidence type="ECO:0000256" key="10">
    <source>
        <dbReference type="ARBA" id="ARBA00023136"/>
    </source>
</evidence>
<feature type="transmembrane region" description="Helical" evidence="12">
    <location>
        <begin position="335"/>
        <end position="359"/>
    </location>
</feature>
<comment type="caution">
    <text evidence="13">The sequence shown here is derived from an EMBL/GenBank/DDBJ whole genome shotgun (WGS) entry which is preliminary data.</text>
</comment>
<dbReference type="InterPro" id="IPR000990">
    <property type="entry name" value="Innexin"/>
</dbReference>
<evidence type="ECO:0000256" key="7">
    <source>
        <dbReference type="ARBA" id="ARBA00022949"/>
    </source>
</evidence>
<dbReference type="Proteomes" id="UP001497382">
    <property type="component" value="Unassembled WGS sequence"/>
</dbReference>
<evidence type="ECO:0000256" key="11">
    <source>
        <dbReference type="ARBA" id="ARBA00023303"/>
    </source>
</evidence>
<dbReference type="EMBL" id="CAXIEN010000488">
    <property type="protein sequence ID" value="CAL1299154.1"/>
    <property type="molecule type" value="Genomic_DNA"/>
</dbReference>
<dbReference type="PANTHER" id="PTHR11893:SF41">
    <property type="entry name" value="INNEXIN INX2"/>
    <property type="match status" value="1"/>
</dbReference>
<accession>A0AAV2BTH4</accession>
<evidence type="ECO:0000256" key="4">
    <source>
        <dbReference type="ARBA" id="ARBA00022475"/>
    </source>
</evidence>
<dbReference type="GO" id="GO:0005921">
    <property type="term" value="C:gap junction"/>
    <property type="evidence" value="ECO:0007669"/>
    <property type="project" value="UniProtKB-SubCell"/>
</dbReference>
<evidence type="ECO:0000313" key="13">
    <source>
        <dbReference type="EMBL" id="CAL1299154.1"/>
    </source>
</evidence>
<evidence type="ECO:0000256" key="12">
    <source>
        <dbReference type="RuleBase" id="RU010713"/>
    </source>
</evidence>
<evidence type="ECO:0000256" key="2">
    <source>
        <dbReference type="ARBA" id="ARBA00004651"/>
    </source>
</evidence>
<keyword evidence="5 12" id="KW-0812">Transmembrane</keyword>
<keyword evidence="3 12" id="KW-0813">Transport</keyword>
<keyword evidence="14" id="KW-1185">Reference proteome</keyword>
<proteinExistence type="inferred from homology"/>
<dbReference type="PRINTS" id="PR01262">
    <property type="entry name" value="INNEXIN"/>
</dbReference>
<feature type="transmembrane region" description="Helical" evidence="12">
    <location>
        <begin position="244"/>
        <end position="265"/>
    </location>
</feature>
<comment type="subcellular location">
    <subcellularLocation>
        <location evidence="1">Cell junction</location>
        <location evidence="1">Gap junction</location>
    </subcellularLocation>
    <subcellularLocation>
        <location evidence="2 12">Cell membrane</location>
        <topology evidence="2 12">Multi-pass membrane protein</topology>
    </subcellularLocation>
</comment>
<dbReference type="PROSITE" id="PS51013">
    <property type="entry name" value="PANNEXIN"/>
    <property type="match status" value="1"/>
</dbReference>
<keyword evidence="7" id="KW-0965">Cell junction</keyword>
<keyword evidence="8 12" id="KW-1133">Transmembrane helix</keyword>
<dbReference type="AlphaFoldDB" id="A0AAV2BTH4"/>
<keyword evidence="9 12" id="KW-0406">Ion transport</keyword>
<dbReference type="PANTHER" id="PTHR11893">
    <property type="entry name" value="INNEXIN"/>
    <property type="match status" value="1"/>
</dbReference>
<keyword evidence="4" id="KW-1003">Cell membrane</keyword>
<dbReference type="GO" id="GO:0007602">
    <property type="term" value="P:phototransduction"/>
    <property type="evidence" value="ECO:0007669"/>
    <property type="project" value="TreeGrafter"/>
</dbReference>
<evidence type="ECO:0000256" key="5">
    <source>
        <dbReference type="ARBA" id="ARBA00022692"/>
    </source>
</evidence>
<evidence type="ECO:0000256" key="8">
    <source>
        <dbReference type="ARBA" id="ARBA00022989"/>
    </source>
</evidence>
<keyword evidence="11 12" id="KW-0407">Ion channel</keyword>
<comment type="similarity">
    <text evidence="12">Belongs to the pannexin family.</text>
</comment>
<dbReference type="GO" id="GO:0005886">
    <property type="term" value="C:plasma membrane"/>
    <property type="evidence" value="ECO:0007669"/>
    <property type="project" value="UniProtKB-SubCell"/>
</dbReference>
<reference evidence="13 14" key="1">
    <citation type="submission" date="2024-04" db="EMBL/GenBank/DDBJ databases">
        <authorList>
            <person name="Rising A."/>
            <person name="Reimegard J."/>
            <person name="Sonavane S."/>
            <person name="Akerstrom W."/>
            <person name="Nylinder S."/>
            <person name="Hedman E."/>
            <person name="Kallberg Y."/>
        </authorList>
    </citation>
    <scope>NUCLEOTIDE SEQUENCE [LARGE SCALE GENOMIC DNA]</scope>
</reference>
<dbReference type="GO" id="GO:0034220">
    <property type="term" value="P:monoatomic ion transmembrane transport"/>
    <property type="evidence" value="ECO:0007669"/>
    <property type="project" value="UniProtKB-KW"/>
</dbReference>
<comment type="function">
    <text evidence="12">Structural component of the gap junctions.</text>
</comment>
<name>A0AAV2BTH4_9ARAC</name>
<dbReference type="GO" id="GO:0005243">
    <property type="term" value="F:gap junction channel activity"/>
    <property type="evidence" value="ECO:0007669"/>
    <property type="project" value="TreeGrafter"/>
</dbReference>
<evidence type="ECO:0000256" key="1">
    <source>
        <dbReference type="ARBA" id="ARBA00004610"/>
    </source>
</evidence>
<gene>
    <name evidence="12" type="primary">inx</name>
    <name evidence="13" type="ORF">LARSCL_LOCUS21186</name>
</gene>